<dbReference type="Pfam" id="PF00293">
    <property type="entry name" value="NUDIX"/>
    <property type="match status" value="1"/>
</dbReference>
<evidence type="ECO:0000256" key="11">
    <source>
        <dbReference type="ARBA" id="ARBA00038905"/>
    </source>
</evidence>
<dbReference type="Gene3D" id="1.10.30.50">
    <property type="match status" value="1"/>
</dbReference>
<comment type="similarity">
    <text evidence="2">Belongs to the Nudix hydrolase family.</text>
</comment>
<evidence type="ECO:0000259" key="12">
    <source>
        <dbReference type="PROSITE" id="PS51462"/>
    </source>
</evidence>
<dbReference type="Pfam" id="PF01844">
    <property type="entry name" value="HNH"/>
    <property type="match status" value="1"/>
</dbReference>
<dbReference type="GO" id="GO:0008413">
    <property type="term" value="F:8-oxo-7,8-dihydroguanosine triphosphate pyrophosphatase activity"/>
    <property type="evidence" value="ECO:0007669"/>
    <property type="project" value="TreeGrafter"/>
</dbReference>
<dbReference type="InterPro" id="IPR015797">
    <property type="entry name" value="NUDIX_hydrolase-like_dom_sf"/>
</dbReference>
<evidence type="ECO:0000256" key="10">
    <source>
        <dbReference type="ARBA" id="ARBA00035861"/>
    </source>
</evidence>
<dbReference type="Proteomes" id="UP001229409">
    <property type="component" value="Unassembled WGS sequence"/>
</dbReference>
<comment type="caution">
    <text evidence="13">The sequence shown here is derived from an EMBL/GenBank/DDBJ whole genome shotgun (WGS) entry which is preliminary data.</text>
</comment>
<dbReference type="InterPro" id="IPR020476">
    <property type="entry name" value="Nudix_hydrolase"/>
</dbReference>
<keyword evidence="5" id="KW-0479">Metal-binding</keyword>
<comment type="cofactor">
    <cofactor evidence="1">
        <name>Mg(2+)</name>
        <dbReference type="ChEBI" id="CHEBI:18420"/>
    </cofactor>
</comment>
<feature type="domain" description="Nudix hydrolase" evidence="12">
    <location>
        <begin position="351"/>
        <end position="482"/>
    </location>
</feature>
<sequence length="490" mass="56524">MSRIQQAINFVIREVEAPALDHPELEKEFKNKVIRSRTVVRNMKRVGDLKRYLQRFEIVQPSSSPGTALYERFKNLGLETYEDLYPRFCEEFKDELDDVTVLNDFVIGADYTSWDISILARTYDPQSGIYLIGNNDRLQAIFIKSTFSDGKYPNEWIVENEKIKYYFYSLRGNFDPNYKYNASIINSAQNKTPIYLFTKDGTVLNLNGLYEFESHHYNSEDGSRWFILNKLNSLNMQSSVTPKEYLQEVDKQVKKAKRYTDQDRKARLNNAPKKPESVPVITTAYKRNPDVIVEVLKRANGICEICYQPAPFLRASDLSPYLEVHHKVPLADGGDDTVENAVAVCPNCHREEHFGVQAKIVTAALIVDRGKILIAKRGKGMKLEGKWEFPGGKLEAGESFEECLKREIYEELGMHIDVIHHYDNSIYKYSDGVIKLIAYWAKWSGGEIIVNEHSEIKWIDFADLGLYDFSPADIPFIGSLRNYNNFFITE</sequence>
<reference evidence="13" key="1">
    <citation type="submission" date="2023-04" db="EMBL/GenBank/DDBJ databases">
        <title>Uncovering the Secrets of Slow-Growing Bacteria in Tropical Savanna Soil through Cultivation and Genomic Analysis.</title>
        <authorList>
            <person name="Goncalves O.S."/>
            <person name="Santana M.F."/>
        </authorList>
    </citation>
    <scope>NUCLEOTIDE SEQUENCE</scope>
    <source>
        <strain evidence="13">ANTI</strain>
    </source>
</reference>
<dbReference type="GO" id="GO:0044716">
    <property type="term" value="F:8-oxo-GDP phosphatase activity"/>
    <property type="evidence" value="ECO:0007669"/>
    <property type="project" value="TreeGrafter"/>
</dbReference>
<organism evidence="13 14">
    <name type="scientific">Paenibacillus polymyxa</name>
    <name type="common">Bacillus polymyxa</name>
    <dbReference type="NCBI Taxonomy" id="1406"/>
    <lineage>
        <taxon>Bacteria</taxon>
        <taxon>Bacillati</taxon>
        <taxon>Bacillota</taxon>
        <taxon>Bacilli</taxon>
        <taxon>Bacillales</taxon>
        <taxon>Paenibacillaceae</taxon>
        <taxon>Paenibacillus</taxon>
    </lineage>
</organism>
<evidence type="ECO:0000256" key="9">
    <source>
        <dbReference type="ARBA" id="ARBA00023204"/>
    </source>
</evidence>
<dbReference type="InterPro" id="IPR020084">
    <property type="entry name" value="NUDIX_hydrolase_CS"/>
</dbReference>
<evidence type="ECO:0000256" key="8">
    <source>
        <dbReference type="ARBA" id="ARBA00022842"/>
    </source>
</evidence>
<accession>A0AAP3ZWS4</accession>
<dbReference type="GO" id="GO:0006260">
    <property type="term" value="P:DNA replication"/>
    <property type="evidence" value="ECO:0007669"/>
    <property type="project" value="UniProtKB-KW"/>
</dbReference>
<dbReference type="SMART" id="SM00507">
    <property type="entry name" value="HNHc"/>
    <property type="match status" value="1"/>
</dbReference>
<dbReference type="PROSITE" id="PS00893">
    <property type="entry name" value="NUDIX_BOX"/>
    <property type="match status" value="1"/>
</dbReference>
<proteinExistence type="inferred from homology"/>
<dbReference type="GO" id="GO:0035539">
    <property type="term" value="F:8-oxo-7,8-dihydrodeoxyguanosine triphosphate pyrophosphatase activity"/>
    <property type="evidence" value="ECO:0007669"/>
    <property type="project" value="UniProtKB-EC"/>
</dbReference>
<comment type="catalytic activity">
    <reaction evidence="10">
        <text>8-oxo-dGTP + H2O = 8-oxo-dGMP + diphosphate + H(+)</text>
        <dbReference type="Rhea" id="RHEA:31575"/>
        <dbReference type="ChEBI" id="CHEBI:15377"/>
        <dbReference type="ChEBI" id="CHEBI:15378"/>
        <dbReference type="ChEBI" id="CHEBI:33019"/>
        <dbReference type="ChEBI" id="CHEBI:63224"/>
        <dbReference type="ChEBI" id="CHEBI:77896"/>
        <dbReference type="EC" id="3.6.1.55"/>
    </reaction>
</comment>
<dbReference type="GO" id="GO:0044715">
    <property type="term" value="F:8-oxo-dGDP phosphatase activity"/>
    <property type="evidence" value="ECO:0007669"/>
    <property type="project" value="TreeGrafter"/>
</dbReference>
<dbReference type="GO" id="GO:0008270">
    <property type="term" value="F:zinc ion binding"/>
    <property type="evidence" value="ECO:0007669"/>
    <property type="project" value="InterPro"/>
</dbReference>
<evidence type="ECO:0000256" key="1">
    <source>
        <dbReference type="ARBA" id="ARBA00001946"/>
    </source>
</evidence>
<dbReference type="SUPFAM" id="SSF55811">
    <property type="entry name" value="Nudix"/>
    <property type="match status" value="1"/>
</dbReference>
<dbReference type="InterPro" id="IPR003615">
    <property type="entry name" value="HNH_nuc"/>
</dbReference>
<keyword evidence="8" id="KW-0460">Magnesium</keyword>
<dbReference type="GO" id="GO:0004519">
    <property type="term" value="F:endonuclease activity"/>
    <property type="evidence" value="ECO:0007669"/>
    <property type="project" value="InterPro"/>
</dbReference>
<keyword evidence="9" id="KW-0234">DNA repair</keyword>
<evidence type="ECO:0000313" key="14">
    <source>
        <dbReference type="Proteomes" id="UP001229409"/>
    </source>
</evidence>
<gene>
    <name evidence="13" type="ORF">QDS18_06560</name>
</gene>
<keyword evidence="4" id="KW-0235">DNA replication</keyword>
<evidence type="ECO:0000256" key="4">
    <source>
        <dbReference type="ARBA" id="ARBA00022705"/>
    </source>
</evidence>
<evidence type="ECO:0000313" key="13">
    <source>
        <dbReference type="EMBL" id="MDH2330523.1"/>
    </source>
</evidence>
<evidence type="ECO:0000256" key="6">
    <source>
        <dbReference type="ARBA" id="ARBA00022763"/>
    </source>
</evidence>
<name>A0AAP3ZWS4_PAEPO</name>
<keyword evidence="7" id="KW-0378">Hydrolase</keyword>
<evidence type="ECO:0000256" key="2">
    <source>
        <dbReference type="ARBA" id="ARBA00005582"/>
    </source>
</evidence>
<protein>
    <recommendedName>
        <fullName evidence="11">8-oxo-dGTP diphosphatase</fullName>
        <ecNumber evidence="11">3.6.1.55</ecNumber>
    </recommendedName>
</protein>
<dbReference type="CDD" id="cd03425">
    <property type="entry name" value="NUDIX_MutT_NudA_like"/>
    <property type="match status" value="1"/>
</dbReference>
<dbReference type="InterPro" id="IPR000086">
    <property type="entry name" value="NUDIX_hydrolase_dom"/>
</dbReference>
<dbReference type="PANTHER" id="PTHR47707:SF1">
    <property type="entry name" value="NUDIX HYDROLASE FAMILY PROTEIN"/>
    <property type="match status" value="1"/>
</dbReference>
<dbReference type="GO" id="GO:0003676">
    <property type="term" value="F:nucleic acid binding"/>
    <property type="evidence" value="ECO:0007669"/>
    <property type="project" value="InterPro"/>
</dbReference>
<evidence type="ECO:0000256" key="3">
    <source>
        <dbReference type="ARBA" id="ARBA00022457"/>
    </source>
</evidence>
<keyword evidence="3" id="KW-0515">Mutator protein</keyword>
<dbReference type="InterPro" id="IPR047127">
    <property type="entry name" value="MutT-like"/>
</dbReference>
<dbReference type="PROSITE" id="PS51462">
    <property type="entry name" value="NUDIX"/>
    <property type="match status" value="1"/>
</dbReference>
<dbReference type="AlphaFoldDB" id="A0AAP3ZWS4"/>
<dbReference type="GO" id="GO:0006281">
    <property type="term" value="P:DNA repair"/>
    <property type="evidence" value="ECO:0007669"/>
    <property type="project" value="UniProtKB-KW"/>
</dbReference>
<dbReference type="RefSeq" id="WP_256703613.1">
    <property type="nucleotide sequence ID" value="NZ_JARVWT010000002.1"/>
</dbReference>
<dbReference type="CDD" id="cd00085">
    <property type="entry name" value="HNHc"/>
    <property type="match status" value="1"/>
</dbReference>
<dbReference type="PANTHER" id="PTHR47707">
    <property type="entry name" value="8-OXO-DGTP DIPHOSPHATASE"/>
    <property type="match status" value="1"/>
</dbReference>
<keyword evidence="6" id="KW-0227">DNA damage</keyword>
<dbReference type="InterPro" id="IPR002711">
    <property type="entry name" value="HNH"/>
</dbReference>
<dbReference type="EMBL" id="JARVWT010000002">
    <property type="protein sequence ID" value="MDH2330523.1"/>
    <property type="molecule type" value="Genomic_DNA"/>
</dbReference>
<dbReference type="EC" id="3.6.1.55" evidence="11"/>
<evidence type="ECO:0000256" key="5">
    <source>
        <dbReference type="ARBA" id="ARBA00022723"/>
    </source>
</evidence>
<dbReference type="Gene3D" id="3.90.79.10">
    <property type="entry name" value="Nucleoside Triphosphate Pyrophosphohydrolase"/>
    <property type="match status" value="1"/>
</dbReference>
<dbReference type="PRINTS" id="PR00502">
    <property type="entry name" value="NUDIXFAMILY"/>
</dbReference>
<evidence type="ECO:0000256" key="7">
    <source>
        <dbReference type="ARBA" id="ARBA00022801"/>
    </source>
</evidence>